<dbReference type="GO" id="GO:0097250">
    <property type="term" value="P:mitochondrial respirasome assembly"/>
    <property type="evidence" value="ECO:0007669"/>
    <property type="project" value="TreeGrafter"/>
</dbReference>
<dbReference type="Gene3D" id="6.10.140.1320">
    <property type="match status" value="1"/>
</dbReference>
<dbReference type="STRING" id="610380.E2BEA5"/>
<evidence type="ECO:0000313" key="9">
    <source>
        <dbReference type="Proteomes" id="UP000008237"/>
    </source>
</evidence>
<dbReference type="Proteomes" id="UP000008237">
    <property type="component" value="Unassembled WGS sequence"/>
</dbReference>
<keyword evidence="5 6" id="KW-0472">Membrane</keyword>
<dbReference type="KEGG" id="hst:105181859"/>
<dbReference type="PANTHER" id="PTHR12297:SF3">
    <property type="entry name" value="HIG1 DOMAIN FAMILY MEMBER 1A"/>
    <property type="match status" value="1"/>
</dbReference>
<dbReference type="InterPro" id="IPR007667">
    <property type="entry name" value="Hypoxia_induced_domain"/>
</dbReference>
<protein>
    <submittedName>
        <fullName evidence="8">HIG1 domain family member 1A</fullName>
    </submittedName>
</protein>
<dbReference type="OMA" id="MCKELWA"/>
<dbReference type="EMBL" id="GL447768">
    <property type="protein sequence ID" value="EFN85950.1"/>
    <property type="molecule type" value="Genomic_DNA"/>
</dbReference>
<gene>
    <name evidence="8" type="ORF">EAI_07874</name>
</gene>
<feature type="transmembrane region" description="Helical" evidence="6">
    <location>
        <begin position="26"/>
        <end position="43"/>
    </location>
</feature>
<dbReference type="PANTHER" id="PTHR12297">
    <property type="entry name" value="HYPOXIA-INDUCBILE GENE 1 HIG1 -RELATED"/>
    <property type="match status" value="1"/>
</dbReference>
<dbReference type="InParanoid" id="E2BEA5"/>
<evidence type="ECO:0000256" key="3">
    <source>
        <dbReference type="ARBA" id="ARBA00022989"/>
    </source>
</evidence>
<accession>E2BEA5</accession>
<dbReference type="OrthoDB" id="10003563at2759"/>
<comment type="subcellular location">
    <subcellularLocation>
        <location evidence="1">Mitochondrion membrane</location>
    </subcellularLocation>
</comment>
<dbReference type="InterPro" id="IPR050355">
    <property type="entry name" value="RCF1"/>
</dbReference>
<evidence type="ECO:0000259" key="7">
    <source>
        <dbReference type="PROSITE" id="PS51503"/>
    </source>
</evidence>
<evidence type="ECO:0000256" key="5">
    <source>
        <dbReference type="ARBA" id="ARBA00023136"/>
    </source>
</evidence>
<sequence>MADTNDVPIDQSISDRFLEKGRKSPFLIASLVSLAGICAYGAYNFKKKNISTQFYLIQLRVAAQGTAIACLTFGMVYHMIKKHVLHDKNEP</sequence>
<dbReference type="PhylomeDB" id="E2BEA5"/>
<feature type="transmembrane region" description="Helical" evidence="6">
    <location>
        <begin position="55"/>
        <end position="80"/>
    </location>
</feature>
<proteinExistence type="predicted"/>
<dbReference type="FunCoup" id="E2BEA5">
    <property type="interactions" value="220"/>
</dbReference>
<keyword evidence="9" id="KW-1185">Reference proteome</keyword>
<keyword evidence="3 6" id="KW-1133">Transmembrane helix</keyword>
<evidence type="ECO:0000256" key="1">
    <source>
        <dbReference type="ARBA" id="ARBA00004325"/>
    </source>
</evidence>
<keyword evidence="4" id="KW-0496">Mitochondrion</keyword>
<dbReference type="PROSITE" id="PS51503">
    <property type="entry name" value="HIG1"/>
    <property type="match status" value="1"/>
</dbReference>
<dbReference type="Pfam" id="PF04588">
    <property type="entry name" value="HIG_1_N"/>
    <property type="match status" value="1"/>
</dbReference>
<evidence type="ECO:0000256" key="6">
    <source>
        <dbReference type="SAM" id="Phobius"/>
    </source>
</evidence>
<keyword evidence="2 6" id="KW-0812">Transmembrane</keyword>
<organism evidence="9">
    <name type="scientific">Harpegnathos saltator</name>
    <name type="common">Jerdon's jumping ant</name>
    <dbReference type="NCBI Taxonomy" id="610380"/>
    <lineage>
        <taxon>Eukaryota</taxon>
        <taxon>Metazoa</taxon>
        <taxon>Ecdysozoa</taxon>
        <taxon>Arthropoda</taxon>
        <taxon>Hexapoda</taxon>
        <taxon>Insecta</taxon>
        <taxon>Pterygota</taxon>
        <taxon>Neoptera</taxon>
        <taxon>Endopterygota</taxon>
        <taxon>Hymenoptera</taxon>
        <taxon>Apocrita</taxon>
        <taxon>Aculeata</taxon>
        <taxon>Formicoidea</taxon>
        <taxon>Formicidae</taxon>
        <taxon>Ponerinae</taxon>
        <taxon>Ponerini</taxon>
        <taxon>Harpegnathos</taxon>
    </lineage>
</organism>
<evidence type="ECO:0000256" key="4">
    <source>
        <dbReference type="ARBA" id="ARBA00023128"/>
    </source>
</evidence>
<evidence type="ECO:0000256" key="2">
    <source>
        <dbReference type="ARBA" id="ARBA00022692"/>
    </source>
</evidence>
<reference evidence="8 9" key="1">
    <citation type="journal article" date="2010" name="Science">
        <title>Genomic comparison of the ants Camponotus floridanus and Harpegnathos saltator.</title>
        <authorList>
            <person name="Bonasio R."/>
            <person name="Zhang G."/>
            <person name="Ye C."/>
            <person name="Mutti N.S."/>
            <person name="Fang X."/>
            <person name="Qin N."/>
            <person name="Donahue G."/>
            <person name="Yang P."/>
            <person name="Li Q."/>
            <person name="Li C."/>
            <person name="Zhang P."/>
            <person name="Huang Z."/>
            <person name="Berger S.L."/>
            <person name="Reinberg D."/>
            <person name="Wang J."/>
            <person name="Liebig J."/>
        </authorList>
    </citation>
    <scope>NUCLEOTIDE SEQUENCE [LARGE SCALE GENOMIC DNA]</scope>
    <source>
        <strain evidence="8 9">R22 G/1</strain>
    </source>
</reference>
<name>E2BEA5_HARSA</name>
<dbReference type="AlphaFoldDB" id="E2BEA5"/>
<dbReference type="GO" id="GO:0031966">
    <property type="term" value="C:mitochondrial membrane"/>
    <property type="evidence" value="ECO:0007669"/>
    <property type="project" value="UniProtKB-SubCell"/>
</dbReference>
<feature type="domain" description="HIG1" evidence="7">
    <location>
        <begin position="1"/>
        <end position="89"/>
    </location>
</feature>
<evidence type="ECO:0000313" key="8">
    <source>
        <dbReference type="EMBL" id="EFN85950.1"/>
    </source>
</evidence>